<dbReference type="SUPFAM" id="SSF53474">
    <property type="entry name" value="alpha/beta-Hydrolases"/>
    <property type="match status" value="1"/>
</dbReference>
<organism evidence="1 2">
    <name type="scientific">Nocardia africana</name>
    <dbReference type="NCBI Taxonomy" id="134964"/>
    <lineage>
        <taxon>Bacteria</taxon>
        <taxon>Bacillati</taxon>
        <taxon>Actinomycetota</taxon>
        <taxon>Actinomycetes</taxon>
        <taxon>Mycobacteriales</taxon>
        <taxon>Nocardiaceae</taxon>
        <taxon>Nocardia</taxon>
    </lineage>
</organism>
<name>A0ABW6NR29_9NOCA</name>
<dbReference type="EMBL" id="JBIALX010000011">
    <property type="protein sequence ID" value="MFF0456766.1"/>
    <property type="molecule type" value="Genomic_DNA"/>
</dbReference>
<evidence type="ECO:0000313" key="1">
    <source>
        <dbReference type="EMBL" id="MFF0456766.1"/>
    </source>
</evidence>
<comment type="caution">
    <text evidence="1">The sequence shown here is derived from an EMBL/GenBank/DDBJ whole genome shotgun (WGS) entry which is preliminary data.</text>
</comment>
<dbReference type="Gene3D" id="3.40.50.1820">
    <property type="entry name" value="alpha/beta hydrolase"/>
    <property type="match status" value="1"/>
</dbReference>
<dbReference type="RefSeq" id="WP_387253650.1">
    <property type="nucleotide sequence ID" value="NZ_JBIALX010000011.1"/>
</dbReference>
<gene>
    <name evidence="1" type="ORF">ACFYTH_25680</name>
</gene>
<proteinExistence type="predicted"/>
<evidence type="ECO:0000313" key="2">
    <source>
        <dbReference type="Proteomes" id="UP001601521"/>
    </source>
</evidence>
<reference evidence="1 2" key="1">
    <citation type="submission" date="2024-10" db="EMBL/GenBank/DDBJ databases">
        <title>The Natural Products Discovery Center: Release of the First 8490 Sequenced Strains for Exploring Actinobacteria Biosynthetic Diversity.</title>
        <authorList>
            <person name="Kalkreuter E."/>
            <person name="Kautsar S.A."/>
            <person name="Yang D."/>
            <person name="Bader C.D."/>
            <person name="Teijaro C.N."/>
            <person name="Fluegel L."/>
            <person name="Davis C.M."/>
            <person name="Simpson J.R."/>
            <person name="Lauterbach L."/>
            <person name="Steele A.D."/>
            <person name="Gui C."/>
            <person name="Meng S."/>
            <person name="Li G."/>
            <person name="Viehrig K."/>
            <person name="Ye F."/>
            <person name="Su P."/>
            <person name="Kiefer A.F."/>
            <person name="Nichols A."/>
            <person name="Cepeda A.J."/>
            <person name="Yan W."/>
            <person name="Fan B."/>
            <person name="Jiang Y."/>
            <person name="Adhikari A."/>
            <person name="Zheng C.-J."/>
            <person name="Schuster L."/>
            <person name="Cowan T.M."/>
            <person name="Smanski M.J."/>
            <person name="Chevrette M.G."/>
            <person name="De Carvalho L.P.S."/>
            <person name="Shen B."/>
        </authorList>
    </citation>
    <scope>NUCLEOTIDE SEQUENCE [LARGE SCALE GENOMIC DNA]</scope>
    <source>
        <strain evidence="1 2">NPDC004550</strain>
    </source>
</reference>
<accession>A0ABW6NR29</accession>
<keyword evidence="2" id="KW-1185">Reference proteome</keyword>
<dbReference type="InterPro" id="IPR029058">
    <property type="entry name" value="AB_hydrolase_fold"/>
</dbReference>
<protein>
    <recommendedName>
        <fullName evidence="3">Alpha/beta hydrolase family</fullName>
    </recommendedName>
</protein>
<evidence type="ECO:0008006" key="3">
    <source>
        <dbReference type="Google" id="ProtNLM"/>
    </source>
</evidence>
<sequence>MNELSGFPSAEVQFDRDAGVVGSADTLLGLATDPAVTDLLVVSHGWNNDMSEARQLYSKPAASLRTVLDSGAVAGLAGRSIGIAGVLWPSKRFAETDLIPGGAAAAASPIDGGRLLAQIEELRDLFPDAAAQQTLDAVSALVPTLPDKSSARAAFADHLRSLLDRDAADPEDASTDLFTQPGGTIMDRLAVPVSLAPPREMTGGAAALGPTEDASRGVLGGAAGLGSLLGGVMGAARSLLNFTTYYEMKTRSGRIGEHGLAPVIAHAHRARPELRLHLVGHSFGGRLVSATAKALPDEDTLSTLTLLQAAFSHYGFAENWTPGRSGFFRNVVSDKKVSGPVLITDTANDLAVGIAYAIASRIGGQVAAAVGDADDIYGGLGRNGAQKTPEAISAQLLDTGGRYTWNARALHNLLADRFITGHSDVTGLQVAYALLSALSTT</sequence>
<dbReference type="Proteomes" id="UP001601521">
    <property type="component" value="Unassembled WGS sequence"/>
</dbReference>